<organism evidence="1">
    <name type="scientific">marine sediment metagenome</name>
    <dbReference type="NCBI Taxonomy" id="412755"/>
    <lineage>
        <taxon>unclassified sequences</taxon>
        <taxon>metagenomes</taxon>
        <taxon>ecological metagenomes</taxon>
    </lineage>
</organism>
<gene>
    <name evidence="1" type="ORF">LCGC14_2545240</name>
</gene>
<protein>
    <submittedName>
        <fullName evidence="1">Uncharacterized protein</fullName>
    </submittedName>
</protein>
<accession>A0A0F9D0Y9</accession>
<comment type="caution">
    <text evidence="1">The sequence shown here is derived from an EMBL/GenBank/DDBJ whole genome shotgun (WGS) entry which is preliminary data.</text>
</comment>
<reference evidence="1" key="1">
    <citation type="journal article" date="2015" name="Nature">
        <title>Complex archaea that bridge the gap between prokaryotes and eukaryotes.</title>
        <authorList>
            <person name="Spang A."/>
            <person name="Saw J.H."/>
            <person name="Jorgensen S.L."/>
            <person name="Zaremba-Niedzwiedzka K."/>
            <person name="Martijn J."/>
            <person name="Lind A.E."/>
            <person name="van Eijk R."/>
            <person name="Schleper C."/>
            <person name="Guy L."/>
            <person name="Ettema T.J."/>
        </authorList>
    </citation>
    <scope>NUCLEOTIDE SEQUENCE</scope>
</reference>
<proteinExistence type="predicted"/>
<evidence type="ECO:0000313" key="1">
    <source>
        <dbReference type="EMBL" id="KKL11496.1"/>
    </source>
</evidence>
<sequence>MMIRYCEFEAGRCVACAYAWPGPPWPIRECDGHPPREPTVVVPESRVVQDPAAALDEQIDSALASESATYPRELIERNLAICRANACDRFTDESNCVVLWRNCDHIRDWFEALCGYERKKRWCERWGKRPE</sequence>
<dbReference type="EMBL" id="LAZR01041630">
    <property type="protein sequence ID" value="KKL11496.1"/>
    <property type="molecule type" value="Genomic_DNA"/>
</dbReference>
<dbReference type="AlphaFoldDB" id="A0A0F9D0Y9"/>
<name>A0A0F9D0Y9_9ZZZZ</name>